<organism evidence="7 8">
    <name type="scientific">Gloeobacter kilaueensis (strain ATCC BAA-2537 / CCAP 1431/1 / ULC 316 / JS1)</name>
    <dbReference type="NCBI Taxonomy" id="1183438"/>
    <lineage>
        <taxon>Bacteria</taxon>
        <taxon>Bacillati</taxon>
        <taxon>Cyanobacteriota</taxon>
        <taxon>Cyanophyceae</taxon>
        <taxon>Gloeobacterales</taxon>
        <taxon>Gloeobacteraceae</taxon>
        <taxon>Gloeobacter</taxon>
    </lineage>
</organism>
<reference evidence="7 8" key="1">
    <citation type="journal article" date="2013" name="PLoS ONE">
        <title>Cultivation and Complete Genome Sequencing of Gloeobacter kilaueensis sp. nov., from a Lava Cave in Kilauea Caldera, Hawai'i.</title>
        <authorList>
            <person name="Saw J.H."/>
            <person name="Schatz M."/>
            <person name="Brown M.V."/>
            <person name="Kunkel D.D."/>
            <person name="Foster J.S."/>
            <person name="Shick H."/>
            <person name="Christensen S."/>
            <person name="Hou S."/>
            <person name="Wan X."/>
            <person name="Donachie S.P."/>
        </authorList>
    </citation>
    <scope>NUCLEOTIDE SEQUENCE [LARGE SCALE GENOMIC DNA]</scope>
    <source>
        <strain evidence="8">JS</strain>
    </source>
</reference>
<evidence type="ECO:0000256" key="1">
    <source>
        <dbReference type="ARBA" id="ARBA00022723"/>
    </source>
</evidence>
<dbReference type="RefSeq" id="WP_023171310.1">
    <property type="nucleotide sequence ID" value="NC_022600.1"/>
</dbReference>
<feature type="region of interest" description="Disordered" evidence="5">
    <location>
        <begin position="123"/>
        <end position="148"/>
    </location>
</feature>
<protein>
    <recommendedName>
        <fullName evidence="4">Ferredoxin</fullName>
    </recommendedName>
</protein>
<keyword evidence="2 4" id="KW-0408">Iron</keyword>
<dbReference type="AlphaFoldDB" id="U5QBY6"/>
<accession>U5QBY6</accession>
<dbReference type="GO" id="GO:0051536">
    <property type="term" value="F:iron-sulfur cluster binding"/>
    <property type="evidence" value="ECO:0007669"/>
    <property type="project" value="UniProtKB-KW"/>
</dbReference>
<feature type="domain" description="4Fe-4S ferredoxin-type" evidence="6">
    <location>
        <begin position="41"/>
        <end position="69"/>
    </location>
</feature>
<keyword evidence="4" id="KW-0813">Transport</keyword>
<dbReference type="Gene3D" id="3.30.70.20">
    <property type="match status" value="1"/>
</dbReference>
<evidence type="ECO:0000313" key="8">
    <source>
        <dbReference type="Proteomes" id="UP000017396"/>
    </source>
</evidence>
<dbReference type="OrthoDB" id="9803319at2"/>
<comment type="function">
    <text evidence="4">Ferredoxins are iron-sulfur proteins that transfer electrons in a wide variety of metabolic reactions.</text>
</comment>
<proteinExistence type="predicted"/>
<dbReference type="STRING" id="1183438.GKIL_0076"/>
<sequence>MSAEEPAAIRSGYEPELGGVLRSGQARSGYEPELGGMLRQKAVYVDEITCIGCGHCAYVARGTFYLESEYGRSRVINQDGDDEDRIQEAIDCCPVDCIHWVGYTELPALEEARRFQQIPDIGLPPTAHKLRPRRPVSRKPRVQKAEGR</sequence>
<dbReference type="InterPro" id="IPR001080">
    <property type="entry name" value="3Fe4S_ferredoxin"/>
</dbReference>
<evidence type="ECO:0000256" key="5">
    <source>
        <dbReference type="SAM" id="MobiDB-lite"/>
    </source>
</evidence>
<dbReference type="InterPro" id="IPR017896">
    <property type="entry name" value="4Fe4S_Fe-S-bd"/>
</dbReference>
<name>U5QBY6_GLOK1</name>
<evidence type="ECO:0000256" key="3">
    <source>
        <dbReference type="ARBA" id="ARBA00023014"/>
    </source>
</evidence>
<dbReference type="PROSITE" id="PS51379">
    <property type="entry name" value="4FE4S_FER_2"/>
    <property type="match status" value="1"/>
</dbReference>
<dbReference type="GO" id="GO:0005506">
    <property type="term" value="F:iron ion binding"/>
    <property type="evidence" value="ECO:0007669"/>
    <property type="project" value="UniProtKB-UniRule"/>
</dbReference>
<keyword evidence="8" id="KW-1185">Reference proteome</keyword>
<dbReference type="Proteomes" id="UP000017396">
    <property type="component" value="Chromosome"/>
</dbReference>
<evidence type="ECO:0000259" key="6">
    <source>
        <dbReference type="PROSITE" id="PS51379"/>
    </source>
</evidence>
<dbReference type="Pfam" id="PF13370">
    <property type="entry name" value="Fer4_13"/>
    <property type="match status" value="1"/>
</dbReference>
<dbReference type="HOGENOM" id="CLU_139698_4_0_3"/>
<evidence type="ECO:0000313" key="7">
    <source>
        <dbReference type="EMBL" id="AGY56323.1"/>
    </source>
</evidence>
<dbReference type="KEGG" id="glj:GKIL_0076"/>
<keyword evidence="3 4" id="KW-0411">Iron-sulfur</keyword>
<dbReference type="SUPFAM" id="SSF54862">
    <property type="entry name" value="4Fe-4S ferredoxins"/>
    <property type="match status" value="1"/>
</dbReference>
<evidence type="ECO:0000256" key="2">
    <source>
        <dbReference type="ARBA" id="ARBA00023004"/>
    </source>
</evidence>
<dbReference type="eggNOG" id="COG1141">
    <property type="taxonomic scope" value="Bacteria"/>
</dbReference>
<dbReference type="GO" id="GO:0009055">
    <property type="term" value="F:electron transfer activity"/>
    <property type="evidence" value="ECO:0007669"/>
    <property type="project" value="UniProtKB-UniRule"/>
</dbReference>
<gene>
    <name evidence="7" type="primary">fer</name>
    <name evidence="7" type="ORF">GKIL_0076</name>
</gene>
<dbReference type="PATRIC" id="fig|1183438.3.peg.77"/>
<dbReference type="EMBL" id="CP003587">
    <property type="protein sequence ID" value="AGY56323.1"/>
    <property type="molecule type" value="Genomic_DNA"/>
</dbReference>
<keyword evidence="4" id="KW-0249">Electron transport</keyword>
<dbReference type="PANTHER" id="PTHR45295:SF1">
    <property type="entry name" value="CHAPERONE PROTEIN DNAJ C76, CHLOROPLASTIC"/>
    <property type="match status" value="1"/>
</dbReference>
<dbReference type="PRINTS" id="PR00352">
    <property type="entry name" value="3FE4SFRDOXIN"/>
</dbReference>
<dbReference type="PANTHER" id="PTHR45295">
    <property type="entry name" value="CHAPERONE PROTEIN DNAJ C76, CHLOROPLASTIC"/>
    <property type="match status" value="1"/>
</dbReference>
<feature type="compositionally biased region" description="Basic residues" evidence="5">
    <location>
        <begin position="128"/>
        <end position="142"/>
    </location>
</feature>
<keyword evidence="1 4" id="KW-0479">Metal-binding</keyword>
<evidence type="ECO:0000256" key="4">
    <source>
        <dbReference type="RuleBase" id="RU368020"/>
    </source>
</evidence>